<evidence type="ECO:0000313" key="15">
    <source>
        <dbReference type="Proteomes" id="UP000183832"/>
    </source>
</evidence>
<dbReference type="SUPFAM" id="SSF47095">
    <property type="entry name" value="HMG-box"/>
    <property type="match status" value="1"/>
</dbReference>
<keyword evidence="3" id="KW-0479">Metal-binding</keyword>
<keyword evidence="5" id="KW-0408">Iron</keyword>
<reference evidence="14 15" key="1">
    <citation type="submission" date="2015-04" db="EMBL/GenBank/DDBJ databases">
        <authorList>
            <person name="Syromyatnikov M.Y."/>
            <person name="Popov V.N."/>
        </authorList>
    </citation>
    <scope>NUCLEOTIDE SEQUENCE [LARGE SCALE GENOMIC DNA]</scope>
</reference>
<dbReference type="NCBIfam" id="NF005725">
    <property type="entry name" value="PRK07539.1-5"/>
    <property type="match status" value="1"/>
</dbReference>
<dbReference type="InterPro" id="IPR000953">
    <property type="entry name" value="Chromo/chromo_shadow_dom"/>
</dbReference>
<dbReference type="PROSITE" id="PS50118">
    <property type="entry name" value="HMG_BOX_2"/>
    <property type="match status" value="1"/>
</dbReference>
<dbReference type="EMBL" id="CVRI01000041">
    <property type="protein sequence ID" value="CRK95257.1"/>
    <property type="molecule type" value="Genomic_DNA"/>
</dbReference>
<dbReference type="InterPro" id="IPR041921">
    <property type="entry name" value="NuoE_N"/>
</dbReference>
<feature type="compositionally biased region" description="Acidic residues" evidence="10">
    <location>
        <begin position="1117"/>
        <end position="1136"/>
    </location>
</feature>
<keyword evidence="11" id="KW-0732">Signal</keyword>
<feature type="compositionally biased region" description="Polar residues" evidence="10">
    <location>
        <begin position="44"/>
        <end position="57"/>
    </location>
</feature>
<gene>
    <name evidence="14" type="ORF">CLUMA_CG008661</name>
</gene>
<organism evidence="14 15">
    <name type="scientific">Clunio marinus</name>
    <dbReference type="NCBI Taxonomy" id="568069"/>
    <lineage>
        <taxon>Eukaryota</taxon>
        <taxon>Metazoa</taxon>
        <taxon>Ecdysozoa</taxon>
        <taxon>Arthropoda</taxon>
        <taxon>Hexapoda</taxon>
        <taxon>Insecta</taxon>
        <taxon>Pterygota</taxon>
        <taxon>Neoptera</taxon>
        <taxon>Endopterygota</taxon>
        <taxon>Diptera</taxon>
        <taxon>Nematocera</taxon>
        <taxon>Chironomoidea</taxon>
        <taxon>Chironomidae</taxon>
        <taxon>Clunio</taxon>
    </lineage>
</organism>
<feature type="compositionally biased region" description="Basic residues" evidence="10">
    <location>
        <begin position="1067"/>
        <end position="1108"/>
    </location>
</feature>
<dbReference type="SUPFAM" id="SSF54160">
    <property type="entry name" value="Chromo domain-like"/>
    <property type="match status" value="1"/>
</dbReference>
<dbReference type="GO" id="GO:0008137">
    <property type="term" value="F:NADH dehydrogenase (ubiquinone) activity"/>
    <property type="evidence" value="ECO:0007669"/>
    <property type="project" value="UniProtKB-ARBA"/>
</dbReference>
<dbReference type="InterPro" id="IPR002023">
    <property type="entry name" value="NuoE-like"/>
</dbReference>
<dbReference type="InterPro" id="IPR049523">
    <property type="entry name" value="BBX_HMG-box"/>
</dbReference>
<keyword evidence="9" id="KW-0238">DNA-binding</keyword>
<feature type="DNA-binding region" description="HMG box" evidence="9">
    <location>
        <begin position="482"/>
        <end position="550"/>
    </location>
</feature>
<evidence type="ECO:0000256" key="2">
    <source>
        <dbReference type="ARBA" id="ARBA00022714"/>
    </source>
</evidence>
<feature type="compositionally biased region" description="Polar residues" evidence="10">
    <location>
        <begin position="1031"/>
        <end position="1042"/>
    </location>
</feature>
<dbReference type="CDD" id="cd21989">
    <property type="entry name" value="HMG-box_HBP2"/>
    <property type="match status" value="1"/>
</dbReference>
<dbReference type="SUPFAM" id="SSF52833">
    <property type="entry name" value="Thioredoxin-like"/>
    <property type="match status" value="1"/>
</dbReference>
<dbReference type="GO" id="GO:0003954">
    <property type="term" value="F:NADH dehydrogenase activity"/>
    <property type="evidence" value="ECO:0007669"/>
    <property type="project" value="TreeGrafter"/>
</dbReference>
<dbReference type="PROSITE" id="PS01099">
    <property type="entry name" value="COMPLEX1_24K"/>
    <property type="match status" value="1"/>
</dbReference>
<dbReference type="CDD" id="cd03064">
    <property type="entry name" value="TRX_Fd_NuoE"/>
    <property type="match status" value="1"/>
</dbReference>
<dbReference type="InterPro" id="IPR009071">
    <property type="entry name" value="HMG_box_dom"/>
</dbReference>
<dbReference type="GO" id="GO:0003677">
    <property type="term" value="F:DNA binding"/>
    <property type="evidence" value="ECO:0007669"/>
    <property type="project" value="UniProtKB-UniRule"/>
</dbReference>
<name>A0A1J1IA11_9DIPT</name>
<dbReference type="STRING" id="568069.A0A1J1IA11"/>
<proteinExistence type="inferred from homology"/>
<keyword evidence="7" id="KW-0520">NAD</keyword>
<dbReference type="NCBIfam" id="TIGR01958">
    <property type="entry name" value="nuoE_fam"/>
    <property type="match status" value="1"/>
</dbReference>
<feature type="compositionally biased region" description="Basic residues" evidence="10">
    <location>
        <begin position="1154"/>
        <end position="1180"/>
    </location>
</feature>
<evidence type="ECO:0000256" key="4">
    <source>
        <dbReference type="ARBA" id="ARBA00022967"/>
    </source>
</evidence>
<dbReference type="PROSITE" id="PS50013">
    <property type="entry name" value="CHROMO_2"/>
    <property type="match status" value="1"/>
</dbReference>
<feature type="region of interest" description="Disordered" evidence="10">
    <location>
        <begin position="425"/>
        <end position="479"/>
    </location>
</feature>
<evidence type="ECO:0000259" key="13">
    <source>
        <dbReference type="PROSITE" id="PS50118"/>
    </source>
</evidence>
<feature type="compositionally biased region" description="Basic and acidic residues" evidence="10">
    <location>
        <begin position="460"/>
        <end position="479"/>
    </location>
</feature>
<evidence type="ECO:0000259" key="12">
    <source>
        <dbReference type="PROSITE" id="PS50013"/>
    </source>
</evidence>
<evidence type="ECO:0000256" key="3">
    <source>
        <dbReference type="ARBA" id="ARBA00022723"/>
    </source>
</evidence>
<dbReference type="Gene3D" id="3.40.30.10">
    <property type="entry name" value="Glutaredoxin"/>
    <property type="match status" value="1"/>
</dbReference>
<dbReference type="InterPro" id="IPR036249">
    <property type="entry name" value="Thioredoxin-like_sf"/>
</dbReference>
<dbReference type="GO" id="GO:1902494">
    <property type="term" value="C:catalytic complex"/>
    <property type="evidence" value="ECO:0007669"/>
    <property type="project" value="UniProtKB-ARBA"/>
</dbReference>
<evidence type="ECO:0000256" key="1">
    <source>
        <dbReference type="ARBA" id="ARBA00010643"/>
    </source>
</evidence>
<dbReference type="CDD" id="cd00024">
    <property type="entry name" value="CD_CSD"/>
    <property type="match status" value="1"/>
</dbReference>
<keyword evidence="2" id="KW-0001">2Fe-2S</keyword>
<dbReference type="Pfam" id="PF00385">
    <property type="entry name" value="Chromo"/>
    <property type="match status" value="1"/>
</dbReference>
<dbReference type="SMART" id="SM00298">
    <property type="entry name" value="CHROMO"/>
    <property type="match status" value="1"/>
</dbReference>
<evidence type="ECO:0000256" key="10">
    <source>
        <dbReference type="SAM" id="MobiDB-lite"/>
    </source>
</evidence>
<feature type="compositionally biased region" description="Basic and acidic residues" evidence="10">
    <location>
        <begin position="1043"/>
        <end position="1057"/>
    </location>
</feature>
<dbReference type="NCBIfam" id="NF005722">
    <property type="entry name" value="PRK07539.1-2"/>
    <property type="match status" value="1"/>
</dbReference>
<dbReference type="GO" id="GO:0006120">
    <property type="term" value="P:mitochondrial electron transport, NADH to ubiquinone"/>
    <property type="evidence" value="ECO:0007669"/>
    <property type="project" value="UniProtKB-ARBA"/>
</dbReference>
<evidence type="ECO:0000256" key="11">
    <source>
        <dbReference type="SAM" id="SignalP"/>
    </source>
</evidence>
<dbReference type="GO" id="GO:0005634">
    <property type="term" value="C:nucleus"/>
    <property type="evidence" value="ECO:0007669"/>
    <property type="project" value="UniProtKB-UniRule"/>
</dbReference>
<dbReference type="InterPro" id="IPR036910">
    <property type="entry name" value="HMG_box_dom_sf"/>
</dbReference>
<dbReference type="Gene3D" id="1.10.238.270">
    <property type="match status" value="2"/>
</dbReference>
<evidence type="ECO:0000256" key="7">
    <source>
        <dbReference type="ARBA" id="ARBA00023027"/>
    </source>
</evidence>
<feature type="region of interest" description="Disordered" evidence="10">
    <location>
        <begin position="991"/>
        <end position="1208"/>
    </location>
</feature>
<dbReference type="GO" id="GO:0005694">
    <property type="term" value="C:chromosome"/>
    <property type="evidence" value="ECO:0007669"/>
    <property type="project" value="UniProtKB-ARBA"/>
</dbReference>
<dbReference type="Pfam" id="PF01257">
    <property type="entry name" value="2Fe-2S_thioredx"/>
    <property type="match status" value="1"/>
</dbReference>
<dbReference type="PANTHER" id="PTHR10371:SF3">
    <property type="entry name" value="NADH DEHYDROGENASE [UBIQUINONE] FLAVOPROTEIN 2, MITOCHONDRIAL"/>
    <property type="match status" value="1"/>
</dbReference>
<comment type="cofactor">
    <cofactor evidence="8">
        <name>[2Fe-2S] cluster</name>
        <dbReference type="ChEBI" id="CHEBI:190135"/>
    </cofactor>
</comment>
<dbReference type="OrthoDB" id="10254187at2759"/>
<dbReference type="FunFam" id="3.40.30.10:FF:000022">
    <property type="entry name" value="NADH dehydrogenase flavoprotein 2, mitochondrial"/>
    <property type="match status" value="1"/>
</dbReference>
<protein>
    <submittedName>
        <fullName evidence="14">CLUMA_CG008661, isoform A</fullName>
    </submittedName>
</protein>
<evidence type="ECO:0000256" key="5">
    <source>
        <dbReference type="ARBA" id="ARBA00023004"/>
    </source>
</evidence>
<keyword evidence="6" id="KW-0411">Iron-sulfur</keyword>
<evidence type="ECO:0000256" key="9">
    <source>
        <dbReference type="PROSITE-ProRule" id="PRU00267"/>
    </source>
</evidence>
<evidence type="ECO:0000256" key="8">
    <source>
        <dbReference type="ARBA" id="ARBA00034078"/>
    </source>
</evidence>
<feature type="compositionally biased region" description="Acidic residues" evidence="10">
    <location>
        <begin position="1183"/>
        <end position="1208"/>
    </location>
</feature>
<feature type="compositionally biased region" description="Low complexity" evidence="10">
    <location>
        <begin position="17"/>
        <end position="28"/>
    </location>
</feature>
<dbReference type="GO" id="GO:0051537">
    <property type="term" value="F:2 iron, 2 sulfur cluster binding"/>
    <property type="evidence" value="ECO:0007669"/>
    <property type="project" value="UniProtKB-KW"/>
</dbReference>
<feature type="region of interest" description="Disordered" evidence="10">
    <location>
        <begin position="17"/>
        <end position="59"/>
    </location>
</feature>
<dbReference type="Gene3D" id="2.40.50.40">
    <property type="match status" value="1"/>
</dbReference>
<feature type="compositionally biased region" description="Basic and acidic residues" evidence="10">
    <location>
        <begin position="1298"/>
        <end position="1310"/>
    </location>
</feature>
<dbReference type="GO" id="GO:0005743">
    <property type="term" value="C:mitochondrial inner membrane"/>
    <property type="evidence" value="ECO:0007669"/>
    <property type="project" value="UniProtKB-ARBA"/>
</dbReference>
<dbReference type="Gene3D" id="1.10.30.10">
    <property type="entry name" value="High mobility group box domain"/>
    <property type="match status" value="1"/>
</dbReference>
<evidence type="ECO:0000313" key="14">
    <source>
        <dbReference type="EMBL" id="CRK95257.1"/>
    </source>
</evidence>
<dbReference type="Gene3D" id="1.10.10.1590">
    <property type="entry name" value="NADH-quinone oxidoreductase subunit E"/>
    <property type="match status" value="1"/>
</dbReference>
<dbReference type="InterPro" id="IPR023780">
    <property type="entry name" value="Chromo_domain"/>
</dbReference>
<evidence type="ECO:0000256" key="6">
    <source>
        <dbReference type="ARBA" id="ARBA00023014"/>
    </source>
</evidence>
<keyword evidence="15" id="KW-1185">Reference proteome</keyword>
<keyword evidence="4" id="KW-1278">Translocase</keyword>
<dbReference type="Pfam" id="PF00505">
    <property type="entry name" value="HMG_box"/>
    <property type="match status" value="1"/>
</dbReference>
<dbReference type="PANTHER" id="PTHR10371">
    <property type="entry name" value="NADH DEHYDROGENASE UBIQUINONE FLAVOPROTEIN 2, MITOCHONDRIAL"/>
    <property type="match status" value="1"/>
</dbReference>
<dbReference type="FunFam" id="1.10.10.1590:FF:000001">
    <property type="entry name" value="NADH-quinone oxidoreductase subunit E"/>
    <property type="match status" value="1"/>
</dbReference>
<feature type="domain" description="HMG box" evidence="13">
    <location>
        <begin position="482"/>
        <end position="550"/>
    </location>
</feature>
<dbReference type="SMART" id="SM00398">
    <property type="entry name" value="HMG"/>
    <property type="match status" value="1"/>
</dbReference>
<comment type="similarity">
    <text evidence="1">Belongs to the complex I 24 kDa subunit family.</text>
</comment>
<feature type="region of interest" description="Disordered" evidence="10">
    <location>
        <begin position="1283"/>
        <end position="1310"/>
    </location>
</feature>
<dbReference type="Proteomes" id="UP000183832">
    <property type="component" value="Unassembled WGS sequence"/>
</dbReference>
<dbReference type="GO" id="GO:0046872">
    <property type="term" value="F:metal ion binding"/>
    <property type="evidence" value="ECO:0007669"/>
    <property type="project" value="UniProtKB-KW"/>
</dbReference>
<accession>A0A1J1IA11</accession>
<keyword evidence="9" id="KW-0539">Nucleus</keyword>
<sequence>MKFVLITLMVFSSTEALESLETSSTDETTIPENATPEPTPSLDEPQSSTTDQPSSCSPWPENLLPLRDCCNVPPLIDERLMENCFMHCGVPLFRRFKKKIDRKLNEKSDCAVQCYANMTSLIKNGKLDKEVSKNLLTDRSFVRSHRLMFPKWVTIYAEFADKCEFDESKDVTTGLAEYFECIRENMVNNCVSFRYSEECQLVENHYWECSGKKRSCYDWPPFYHPQTCCILPQLFNTNIRETCRQECAKKHFFMPMQNDCTQKCMFVKTKIISEEKCDLNVVKSLLLENTKGNNEWNKPIEDSVNECKNMIGESELKGCNNNKLQALFLPCIAELLRNNNMNQQAMDTTINISNAFYNAKTHSDSTKNDAIFHLPSDVDFSVNYEPVGEKVASIVSDAKDSGAPHKSENGHKDMMTIGVNHFNPTNLHNYSKMPESDTLNCSDNNNNNNNNLQTTSDQEYGNRDDNNNPSNRVDDKKPDFHLRRPMNAFLIFCKRHRALVREKYPNLENRSITKILGDWWAFLPNDEKSPYKELAKNYKDVFFSKNPNFKWYKLPAPPLRTLSTRPTNDRSLVVSPTCLTGEDNAESIIKDRVPRNVKAPQQQTNSGIGQFKFASIDQMGGLTSLMTSSGSTKVNGTVVYDTKNDEKNDDRILETIKKRKNDNTEMTEDNESFYAAVKSHRACKGKRYQQFMTPSKKVSKQKITSNLFMAAATQFPHNDYCKPQHDAVQKPRDDSLDELSNIATSVESEETEQRNVDAADFKLNEKILTLPSLDLDDYLNQKKAMKQKKKFIQIKMLSRTKWIIPSLLRNVRSLSKTSTNMSDNLFVHRDTPEDNPNIPFEFTEENKKRIKAILNIYPEGHKRGAMIPLLDLAQRQHGWLPISAMHKVADILELPNMRVYEVATFYTMFMRKPTGTYHIQVCTTTPCWLKGSDEVLEACKRKLGIGVGETTKDMKFTISEAECLGACVNAPMLAVNDDYYEDLTVKDTEEIIDDLSKGKQPRAGPRSGRYASEPQGGLTSLTSEPPGPETISMSDSESNQEFESVKDGDFDALKGAEESSEEEPLVKKGKKSPKKTKTSPKKSKSPKKTALKSKKNASAKNAKPKKNSKNLNVSFVEPEDPLADCGDSDNQSESEDEKEKGEEEYEHGISLNSFHKKKNQKRKAVGKKAGRKKKPKKRRSSLTDEDEEEEDEEEFHSGDGDDGDGEEYEVQKIIDMRNKKDGTREFLVHWKRWSSDHDTWEPEDNLNCPDIIEKFLNQLETNKKTSAKELRIARKHTERFTLQTQEHGRRLSKRHTEKQRVKYFDADDDE</sequence>
<dbReference type="InterPro" id="IPR016197">
    <property type="entry name" value="Chromo-like_dom_sf"/>
</dbReference>
<feature type="signal peptide" evidence="11">
    <location>
        <begin position="1"/>
        <end position="16"/>
    </location>
</feature>
<feature type="chain" id="PRO_5012837035" evidence="11">
    <location>
        <begin position="17"/>
        <end position="1310"/>
    </location>
</feature>
<dbReference type="GO" id="GO:0098796">
    <property type="term" value="C:membrane protein complex"/>
    <property type="evidence" value="ECO:0007669"/>
    <property type="project" value="UniProtKB-ARBA"/>
</dbReference>
<dbReference type="InterPro" id="IPR042128">
    <property type="entry name" value="NuoE_dom"/>
</dbReference>
<feature type="domain" description="Chromo" evidence="12">
    <location>
        <begin position="1208"/>
        <end position="1267"/>
    </location>
</feature>